<accession>A0A183AYL0</accession>
<reference evidence="2 3" key="2">
    <citation type="submission" date="2018-11" db="EMBL/GenBank/DDBJ databases">
        <authorList>
            <consortium name="Pathogen Informatics"/>
        </authorList>
    </citation>
    <scope>NUCLEOTIDE SEQUENCE [LARGE SCALE GENOMIC DNA]</scope>
    <source>
        <strain evidence="2 3">Egypt</strain>
    </source>
</reference>
<sequence>MCRLQKETVSSAASGSASSSTATSASIPTSVRIRPATLIAEPSLGSSPMESGAQSITLISSLSSAATLVASNQHSSTAPPITTSTGTSGTLTADPNASRINKRTRVAFFNIFDATSPSSMSTSKSSPAVNNGSVRAGSLTGTTSVSASLSQTTVFTASPVSTVPSTGKPVTTTSGAIDLTGECPADLATTLKSTCAQSYKYRSLI</sequence>
<name>A0A183AYL0_9TREM</name>
<feature type="region of interest" description="Disordered" evidence="1">
    <location>
        <begin position="1"/>
        <end position="27"/>
    </location>
</feature>
<dbReference type="WBParaSite" id="ECPE_0001208001-mRNA-1">
    <property type="protein sequence ID" value="ECPE_0001208001-mRNA-1"/>
    <property type="gene ID" value="ECPE_0001208001"/>
</dbReference>
<dbReference type="EMBL" id="UZAN01052049">
    <property type="protein sequence ID" value="VDP89269.1"/>
    <property type="molecule type" value="Genomic_DNA"/>
</dbReference>
<evidence type="ECO:0000313" key="3">
    <source>
        <dbReference type="Proteomes" id="UP000272942"/>
    </source>
</evidence>
<evidence type="ECO:0000256" key="1">
    <source>
        <dbReference type="SAM" id="MobiDB-lite"/>
    </source>
</evidence>
<dbReference type="AlphaFoldDB" id="A0A183AYL0"/>
<reference evidence="4" key="1">
    <citation type="submission" date="2016-06" db="UniProtKB">
        <authorList>
            <consortium name="WormBaseParasite"/>
        </authorList>
    </citation>
    <scope>IDENTIFICATION</scope>
</reference>
<keyword evidence="3" id="KW-1185">Reference proteome</keyword>
<evidence type="ECO:0000313" key="2">
    <source>
        <dbReference type="EMBL" id="VDP89269.1"/>
    </source>
</evidence>
<protein>
    <submittedName>
        <fullName evidence="2 4">Uncharacterized protein</fullName>
    </submittedName>
</protein>
<organism evidence="4">
    <name type="scientific">Echinostoma caproni</name>
    <dbReference type="NCBI Taxonomy" id="27848"/>
    <lineage>
        <taxon>Eukaryota</taxon>
        <taxon>Metazoa</taxon>
        <taxon>Spiralia</taxon>
        <taxon>Lophotrochozoa</taxon>
        <taxon>Platyhelminthes</taxon>
        <taxon>Trematoda</taxon>
        <taxon>Digenea</taxon>
        <taxon>Plagiorchiida</taxon>
        <taxon>Echinostomata</taxon>
        <taxon>Echinostomatoidea</taxon>
        <taxon>Echinostomatidae</taxon>
        <taxon>Echinostoma</taxon>
    </lineage>
</organism>
<evidence type="ECO:0000313" key="4">
    <source>
        <dbReference type="WBParaSite" id="ECPE_0001208001-mRNA-1"/>
    </source>
</evidence>
<feature type="compositionally biased region" description="Low complexity" evidence="1">
    <location>
        <begin position="10"/>
        <end position="26"/>
    </location>
</feature>
<dbReference type="Proteomes" id="UP000272942">
    <property type="component" value="Unassembled WGS sequence"/>
</dbReference>
<feature type="region of interest" description="Disordered" evidence="1">
    <location>
        <begin position="71"/>
        <end position="95"/>
    </location>
</feature>
<feature type="compositionally biased region" description="Low complexity" evidence="1">
    <location>
        <begin position="71"/>
        <end position="93"/>
    </location>
</feature>
<proteinExistence type="predicted"/>
<gene>
    <name evidence="2" type="ORF">ECPE_LOCUS12045</name>
</gene>